<feature type="compositionally biased region" description="Basic and acidic residues" evidence="1">
    <location>
        <begin position="79"/>
        <end position="91"/>
    </location>
</feature>
<name>A0A8T0KDK7_PHAAN</name>
<reference evidence="2 3" key="1">
    <citation type="submission" date="2020-05" db="EMBL/GenBank/DDBJ databases">
        <title>Vigna angularis (adzuki bean) Var. LongXiaoDou No. 4 denovo assembly.</title>
        <authorList>
            <person name="Xiang H."/>
        </authorList>
    </citation>
    <scope>NUCLEOTIDE SEQUENCE [LARGE SCALE GENOMIC DNA]</scope>
    <source>
        <tissue evidence="2">Leaf</tissue>
    </source>
</reference>
<organism evidence="2 3">
    <name type="scientific">Phaseolus angularis</name>
    <name type="common">Azuki bean</name>
    <name type="synonym">Vigna angularis</name>
    <dbReference type="NCBI Taxonomy" id="3914"/>
    <lineage>
        <taxon>Eukaryota</taxon>
        <taxon>Viridiplantae</taxon>
        <taxon>Streptophyta</taxon>
        <taxon>Embryophyta</taxon>
        <taxon>Tracheophyta</taxon>
        <taxon>Spermatophyta</taxon>
        <taxon>Magnoliopsida</taxon>
        <taxon>eudicotyledons</taxon>
        <taxon>Gunneridae</taxon>
        <taxon>Pentapetalae</taxon>
        <taxon>rosids</taxon>
        <taxon>fabids</taxon>
        <taxon>Fabales</taxon>
        <taxon>Fabaceae</taxon>
        <taxon>Papilionoideae</taxon>
        <taxon>50 kb inversion clade</taxon>
        <taxon>NPAAA clade</taxon>
        <taxon>indigoferoid/millettioid clade</taxon>
        <taxon>Phaseoleae</taxon>
        <taxon>Vigna</taxon>
    </lineage>
</organism>
<accession>A0A8T0KDK7</accession>
<dbReference type="Proteomes" id="UP000743370">
    <property type="component" value="Unassembled WGS sequence"/>
</dbReference>
<dbReference type="EMBL" id="JABFOF010000005">
    <property type="protein sequence ID" value="KAG2397329.1"/>
    <property type="molecule type" value="Genomic_DNA"/>
</dbReference>
<gene>
    <name evidence="2" type="ORF">HKW66_Vig0144350</name>
</gene>
<comment type="caution">
    <text evidence="2">The sequence shown here is derived from an EMBL/GenBank/DDBJ whole genome shotgun (WGS) entry which is preliminary data.</text>
</comment>
<evidence type="ECO:0000256" key="1">
    <source>
        <dbReference type="SAM" id="MobiDB-lite"/>
    </source>
</evidence>
<evidence type="ECO:0000313" key="3">
    <source>
        <dbReference type="Proteomes" id="UP000743370"/>
    </source>
</evidence>
<protein>
    <submittedName>
        <fullName evidence="2">Uncharacterized protein</fullName>
    </submittedName>
</protein>
<feature type="region of interest" description="Disordered" evidence="1">
    <location>
        <begin position="76"/>
        <end position="98"/>
    </location>
</feature>
<sequence length="98" mass="11020">MVLATWSTSHRDRLITKQVSQLCTNLDSQSPTRNSQGHVMGTCTCTMLHTEHEVYCSYTPSPSSANCMLSLGTPSTRFTEGKELRNRHEPRSSVTNFR</sequence>
<evidence type="ECO:0000313" key="2">
    <source>
        <dbReference type="EMBL" id="KAG2397329.1"/>
    </source>
</evidence>
<dbReference type="AlphaFoldDB" id="A0A8T0KDK7"/>
<proteinExistence type="predicted"/>